<name>A0A1Z1W4E4_9ACTN</name>
<protein>
    <submittedName>
        <fullName evidence="1">Uncharacterized protein</fullName>
    </submittedName>
</protein>
<accession>A0A1Z1W4E4</accession>
<dbReference type="RefSeq" id="WP_087882785.1">
    <property type="nucleotide sequence ID" value="NZ_CP021748.1"/>
</dbReference>
<evidence type="ECO:0000313" key="2">
    <source>
        <dbReference type="Proteomes" id="UP000195880"/>
    </source>
</evidence>
<reference evidence="1 2" key="1">
    <citation type="submission" date="2017-05" db="EMBL/GenBank/DDBJ databases">
        <title>Streptomyces alboflavus Genome sequencing and assembly.</title>
        <authorList>
            <person name="Wang Y."/>
            <person name="Du B."/>
            <person name="Ding Y."/>
            <person name="Liu H."/>
            <person name="Hou Q."/>
            <person name="Liu K."/>
            <person name="Wang C."/>
            <person name="Yao L."/>
        </authorList>
    </citation>
    <scope>NUCLEOTIDE SEQUENCE [LARGE SCALE GENOMIC DNA]</scope>
    <source>
        <strain evidence="1 2">MDJK44</strain>
    </source>
</reference>
<dbReference type="EMBL" id="CP021748">
    <property type="protein sequence ID" value="ARX81295.1"/>
    <property type="molecule type" value="Genomic_DNA"/>
</dbReference>
<gene>
    <name evidence="1" type="ORF">SMD44_00693</name>
</gene>
<evidence type="ECO:0000313" key="1">
    <source>
        <dbReference type="EMBL" id="ARX81295.1"/>
    </source>
</evidence>
<keyword evidence="2" id="KW-1185">Reference proteome</keyword>
<proteinExistence type="predicted"/>
<sequence length="93" mass="10013">MLSVDGVSADGSKLLLDTWPILTVEDAEYVRDLRTGSNILVSPDKDGRPGNAIDARTDAAARTVVFSGFDSAHFVADDTNGVADVFVFVRKKR</sequence>
<dbReference type="Proteomes" id="UP000195880">
    <property type="component" value="Chromosome"/>
</dbReference>
<dbReference type="AlphaFoldDB" id="A0A1Z1W4E4"/>
<dbReference type="KEGG" id="salf:SMD44_00693"/>
<organism evidence="1 2">
    <name type="scientific">Streptomyces alboflavus</name>
    <dbReference type="NCBI Taxonomy" id="67267"/>
    <lineage>
        <taxon>Bacteria</taxon>
        <taxon>Bacillati</taxon>
        <taxon>Actinomycetota</taxon>
        <taxon>Actinomycetes</taxon>
        <taxon>Kitasatosporales</taxon>
        <taxon>Streptomycetaceae</taxon>
        <taxon>Streptomyces</taxon>
    </lineage>
</organism>